<dbReference type="GO" id="GO:0008168">
    <property type="term" value="F:methyltransferase activity"/>
    <property type="evidence" value="ECO:0007669"/>
    <property type="project" value="UniProtKB-KW"/>
</dbReference>
<dbReference type="GO" id="GO:0032259">
    <property type="term" value="P:methylation"/>
    <property type="evidence" value="ECO:0007669"/>
    <property type="project" value="UniProtKB-KW"/>
</dbReference>
<dbReference type="GO" id="GO:0004852">
    <property type="term" value="F:uroporphyrinogen-III synthase activity"/>
    <property type="evidence" value="ECO:0007669"/>
    <property type="project" value="UniProtKB-UniRule"/>
</dbReference>
<dbReference type="InterPro" id="IPR039793">
    <property type="entry name" value="UROS/Hem4"/>
</dbReference>
<dbReference type="AlphaFoldDB" id="A0A5J6MTF8"/>
<reference evidence="12 13" key="1">
    <citation type="submission" date="2019-08" db="EMBL/GenBank/DDBJ databases">
        <title>Hyperibacter terrae gen. nov., sp. nov. and Hyperibacter viscosus sp. nov., two new members in the family Rhodospirillaceae isolated from the rhizosphere of Hypericum perforatum.</title>
        <authorList>
            <person name="Noviana Z."/>
        </authorList>
    </citation>
    <scope>NUCLEOTIDE SEQUENCE [LARGE SCALE GENOMIC DNA]</scope>
    <source>
        <strain evidence="12 13">R5913</strain>
    </source>
</reference>
<dbReference type="KEGG" id="htq:FRZ44_53200"/>
<dbReference type="InterPro" id="IPR036108">
    <property type="entry name" value="4pyrrol_syn_uPrphyn_synt_sf"/>
</dbReference>
<keyword evidence="12" id="KW-0808">Transferase</keyword>
<comment type="similarity">
    <text evidence="2 9">Belongs to the uroporphyrinogen-III synthase family.</text>
</comment>
<evidence type="ECO:0000256" key="10">
    <source>
        <dbReference type="SAM" id="Coils"/>
    </source>
</evidence>
<keyword evidence="5 9" id="KW-0627">Porphyrin biosynthesis</keyword>
<comment type="catalytic activity">
    <reaction evidence="8 9">
        <text>hydroxymethylbilane = uroporphyrinogen III + H2O</text>
        <dbReference type="Rhea" id="RHEA:18965"/>
        <dbReference type="ChEBI" id="CHEBI:15377"/>
        <dbReference type="ChEBI" id="CHEBI:57308"/>
        <dbReference type="ChEBI" id="CHEBI:57845"/>
        <dbReference type="EC" id="4.2.1.75"/>
    </reaction>
</comment>
<accession>A0A5J6MTF8</accession>
<evidence type="ECO:0000256" key="8">
    <source>
        <dbReference type="ARBA" id="ARBA00048617"/>
    </source>
</evidence>
<comment type="pathway">
    <text evidence="1 9">Porphyrin-containing compound metabolism; protoporphyrin-IX biosynthesis; coproporphyrinogen-III from 5-aminolevulinate: step 3/4.</text>
</comment>
<sequence>MALTALITRPDDDAEPLAAALIARGITVVREPLLAVKPVADAVVDLEGVQALLFTSANGVRAFANLSQRRDLPVFAVGDNTARTARATGFDNVESAAGAVDDLARLVARRLDPKRGALFHAAGSAVAGDLAGLLSEKGFELRRVMLYSADQAAALTDDARTRLEHGEIGLVLLFSPRTAETFVTLVRGAGDAAVQGIGQATALCLSPAVEKAAQGLPWRSLLTAEKADLPSMLRLVDQAAEAARPVVSSAATRDTANAGDTPAPADIEAALKRMARRPPPARRFALVAGLLILVVAVVASRPLWQPFIDRLTTTSETVVPASTDSAGTGTTSTAAGASNDTSLAAVKAEAAQLESDLALMQAAMERAATERQAQWERIGALEKQMGDLSPKLDALVKAQAELQDKMGQQTSGAATAAPALPEDIAALPGEIADLRAKLESLAAAAAPAPAPAPSEGSADNAALSNLQTSLDRLSNENASLKAALDQATQRLSALDQLQQENAALKATLDQTAQRLTALEARPVAATGEAKNAALLLATAQLKSAIAAGRPFNAELQAVDGLAADDDGLADVLTKAHLTLGNFAPQGLPTASTLLQQVPGLVDAALETSGGALAETPSGKGWLDRLLSGLSKLVKVRPSDGTATGDNNSDRLARAENAAAAGDLAATKAALDGLTGPAADGVKSWRENAAARLAADSTLDGLEQAALARVAASPSTGGG</sequence>
<feature type="domain" description="Tetrapyrrole biosynthesis uroporphyrinogen III synthase" evidence="11">
    <location>
        <begin position="16"/>
        <end position="233"/>
    </location>
</feature>
<keyword evidence="13" id="KW-1185">Reference proteome</keyword>
<organism evidence="12 13">
    <name type="scientific">Hypericibacter terrae</name>
    <dbReference type="NCBI Taxonomy" id="2602015"/>
    <lineage>
        <taxon>Bacteria</taxon>
        <taxon>Pseudomonadati</taxon>
        <taxon>Pseudomonadota</taxon>
        <taxon>Alphaproteobacteria</taxon>
        <taxon>Rhodospirillales</taxon>
        <taxon>Dongiaceae</taxon>
        <taxon>Hypericibacter</taxon>
    </lineage>
</organism>
<dbReference type="Proteomes" id="UP000326202">
    <property type="component" value="Chromosome"/>
</dbReference>
<dbReference type="PANTHER" id="PTHR38042">
    <property type="entry name" value="UROPORPHYRINOGEN-III SYNTHASE, CHLOROPLASTIC"/>
    <property type="match status" value="1"/>
</dbReference>
<dbReference type="EC" id="4.2.1.75" evidence="3 9"/>
<dbReference type="PANTHER" id="PTHR38042:SF1">
    <property type="entry name" value="UROPORPHYRINOGEN-III SYNTHASE, CHLOROPLASTIC"/>
    <property type="match status" value="1"/>
</dbReference>
<evidence type="ECO:0000256" key="1">
    <source>
        <dbReference type="ARBA" id="ARBA00004772"/>
    </source>
</evidence>
<name>A0A5J6MTF8_9PROT</name>
<comment type="function">
    <text evidence="6 9">Catalyzes cyclization of the linear tetrapyrrole, hydroxymethylbilane, to the macrocyclic uroporphyrinogen III.</text>
</comment>
<dbReference type="GO" id="GO:0006780">
    <property type="term" value="P:uroporphyrinogen III biosynthetic process"/>
    <property type="evidence" value="ECO:0007669"/>
    <property type="project" value="UniProtKB-UniRule"/>
</dbReference>
<evidence type="ECO:0000256" key="3">
    <source>
        <dbReference type="ARBA" id="ARBA00013109"/>
    </source>
</evidence>
<evidence type="ECO:0000256" key="5">
    <source>
        <dbReference type="ARBA" id="ARBA00023244"/>
    </source>
</evidence>
<dbReference type="Pfam" id="PF02602">
    <property type="entry name" value="HEM4"/>
    <property type="match status" value="1"/>
</dbReference>
<keyword evidence="12" id="KW-0489">Methyltransferase</keyword>
<dbReference type="SUPFAM" id="SSF69618">
    <property type="entry name" value="HemD-like"/>
    <property type="match status" value="1"/>
</dbReference>
<evidence type="ECO:0000313" key="12">
    <source>
        <dbReference type="EMBL" id="QEX20005.1"/>
    </source>
</evidence>
<keyword evidence="4 9" id="KW-0456">Lyase</keyword>
<dbReference type="RefSeq" id="WP_191908314.1">
    <property type="nucleotide sequence ID" value="NZ_CP042906.1"/>
</dbReference>
<proteinExistence type="inferred from homology"/>
<dbReference type="CDD" id="cd06578">
    <property type="entry name" value="HemD"/>
    <property type="match status" value="1"/>
</dbReference>
<feature type="coiled-coil region" evidence="10">
    <location>
        <begin position="463"/>
        <end position="521"/>
    </location>
</feature>
<dbReference type="EMBL" id="CP042906">
    <property type="protein sequence ID" value="QEX20005.1"/>
    <property type="molecule type" value="Genomic_DNA"/>
</dbReference>
<evidence type="ECO:0000256" key="6">
    <source>
        <dbReference type="ARBA" id="ARBA00037589"/>
    </source>
</evidence>
<feature type="coiled-coil region" evidence="10">
    <location>
        <begin position="343"/>
        <end position="370"/>
    </location>
</feature>
<evidence type="ECO:0000256" key="2">
    <source>
        <dbReference type="ARBA" id="ARBA00008133"/>
    </source>
</evidence>
<evidence type="ECO:0000256" key="9">
    <source>
        <dbReference type="RuleBase" id="RU366031"/>
    </source>
</evidence>
<evidence type="ECO:0000259" key="11">
    <source>
        <dbReference type="Pfam" id="PF02602"/>
    </source>
</evidence>
<dbReference type="UniPathway" id="UPA00251">
    <property type="reaction ID" value="UER00320"/>
</dbReference>
<protein>
    <recommendedName>
        <fullName evidence="7 9">Uroporphyrinogen-III synthase</fullName>
        <ecNumber evidence="3 9">4.2.1.75</ecNumber>
    </recommendedName>
</protein>
<dbReference type="Gene3D" id="3.40.50.10090">
    <property type="match status" value="2"/>
</dbReference>
<evidence type="ECO:0000256" key="7">
    <source>
        <dbReference type="ARBA" id="ARBA00040167"/>
    </source>
</evidence>
<evidence type="ECO:0000256" key="4">
    <source>
        <dbReference type="ARBA" id="ARBA00023239"/>
    </source>
</evidence>
<keyword evidence="10" id="KW-0175">Coiled coil</keyword>
<dbReference type="GO" id="GO:0006782">
    <property type="term" value="P:protoporphyrinogen IX biosynthetic process"/>
    <property type="evidence" value="ECO:0007669"/>
    <property type="project" value="UniProtKB-UniRule"/>
</dbReference>
<dbReference type="Gene3D" id="1.10.287.1490">
    <property type="match status" value="1"/>
</dbReference>
<gene>
    <name evidence="12" type="ORF">FRZ44_53200</name>
</gene>
<dbReference type="InterPro" id="IPR003754">
    <property type="entry name" value="4pyrrol_synth_uPrphyn_synth"/>
</dbReference>
<evidence type="ECO:0000313" key="13">
    <source>
        <dbReference type="Proteomes" id="UP000326202"/>
    </source>
</evidence>